<proteinExistence type="predicted"/>
<dbReference type="HOGENOM" id="CLU_3426406_0_0_0"/>
<dbReference type="Proteomes" id="UP000004358">
    <property type="component" value="Unassembled WGS sequence"/>
</dbReference>
<comment type="caution">
    <text evidence="1">The sequence shown here is derived from an EMBL/GenBank/DDBJ whole genome shotgun (WGS) entry which is preliminary data.</text>
</comment>
<dbReference type="EMBL" id="AANZ01000014">
    <property type="protein sequence ID" value="EAQ79421.1"/>
    <property type="molecule type" value="Genomic_DNA"/>
</dbReference>
<sequence>MKVIAVVWRIQVPDIHDLEGH</sequence>
<evidence type="ECO:0000313" key="2">
    <source>
        <dbReference type="Proteomes" id="UP000004358"/>
    </source>
</evidence>
<accession>A3ZVS5</accession>
<name>A3ZVS5_9BACT</name>
<evidence type="ECO:0000313" key="1">
    <source>
        <dbReference type="EMBL" id="EAQ79421.1"/>
    </source>
</evidence>
<organism evidence="1 2">
    <name type="scientific">Blastopirellula marina DSM 3645</name>
    <dbReference type="NCBI Taxonomy" id="314230"/>
    <lineage>
        <taxon>Bacteria</taxon>
        <taxon>Pseudomonadati</taxon>
        <taxon>Planctomycetota</taxon>
        <taxon>Planctomycetia</taxon>
        <taxon>Pirellulales</taxon>
        <taxon>Pirellulaceae</taxon>
        <taxon>Blastopirellula</taxon>
    </lineage>
</organism>
<dbReference type="AlphaFoldDB" id="A3ZVS5"/>
<protein>
    <submittedName>
        <fullName evidence="1">Uncharacterized protein</fullName>
    </submittedName>
</protein>
<gene>
    <name evidence="1" type="ORF">DSM3645_03058</name>
</gene>
<reference evidence="1 2" key="1">
    <citation type="submission" date="2006-02" db="EMBL/GenBank/DDBJ databases">
        <authorList>
            <person name="Amann R."/>
            <person name="Ferriera S."/>
            <person name="Johnson J."/>
            <person name="Kravitz S."/>
            <person name="Halpern A."/>
            <person name="Remington K."/>
            <person name="Beeson K."/>
            <person name="Tran B."/>
            <person name="Rogers Y.-H."/>
            <person name="Friedman R."/>
            <person name="Venter J.C."/>
        </authorList>
    </citation>
    <scope>NUCLEOTIDE SEQUENCE [LARGE SCALE GENOMIC DNA]</scope>
    <source>
        <strain evidence="1 2">DSM 3645</strain>
    </source>
</reference>